<accession>A0ABW8YZF9</accession>
<protein>
    <recommendedName>
        <fullName evidence="5">Outer membrane protein beta-barrel domain-containing protein</fullName>
    </recommendedName>
</protein>
<organism evidence="3 4">
    <name type="scientific">Flavobacterium rhizosphaerae</name>
    <dbReference type="NCBI Taxonomy" id="3163298"/>
    <lineage>
        <taxon>Bacteria</taxon>
        <taxon>Pseudomonadati</taxon>
        <taxon>Bacteroidota</taxon>
        <taxon>Flavobacteriia</taxon>
        <taxon>Flavobacteriales</taxon>
        <taxon>Flavobacteriaceae</taxon>
        <taxon>Flavobacterium</taxon>
    </lineage>
</organism>
<reference evidence="3 4" key="1">
    <citation type="submission" date="2024-06" db="EMBL/GenBank/DDBJ databases">
        <authorList>
            <person name="Kaempfer P."/>
            <person name="Viver T."/>
        </authorList>
    </citation>
    <scope>NUCLEOTIDE SEQUENCE [LARGE SCALE GENOMIC DNA]</scope>
    <source>
        <strain evidence="3 4">ST-119</strain>
    </source>
</reference>
<keyword evidence="2" id="KW-0732">Signal</keyword>
<sequence>MKTINFYVVGLLCLFTTGLFAQETFEEKAAAIARNIQQITKQEKDSLKAEVEAVNQLLENNEITKDEADERKQEYAEKRAANIETRVAVEQQKLDELVQDKVDGKVESKSNTTTILGIKVNHTENDSVKVEKDYNRTTSQFVFALGLNRLMTDGEIDDENFKNSSDFYEWGVALNTRIFKDNNLLHFKYGLSLQYNNLRPTNNRIFAVDGKQTVLIDDPKGRTFKTSKLRYVNLVIPAHLEFDFGAKKVNGDKTYYPVQKSVRIGIGGYAGINVKEKQKLVFDNDNGNKVKEKTKGNYHVNDFVYGVSAYVGYSSFSLYAKYDLQPVFSNNQIDQNNLSLGIRFDFN</sequence>
<evidence type="ECO:0000256" key="1">
    <source>
        <dbReference type="SAM" id="Coils"/>
    </source>
</evidence>
<dbReference type="RefSeq" id="WP_408085972.1">
    <property type="nucleotide sequence ID" value="NZ_JBELPZ010000020.1"/>
</dbReference>
<dbReference type="EMBL" id="JBELPZ010000020">
    <property type="protein sequence ID" value="MFL9845691.1"/>
    <property type="molecule type" value="Genomic_DNA"/>
</dbReference>
<evidence type="ECO:0000313" key="3">
    <source>
        <dbReference type="EMBL" id="MFL9845691.1"/>
    </source>
</evidence>
<feature type="chain" id="PRO_5045970730" description="Outer membrane protein beta-barrel domain-containing protein" evidence="2">
    <location>
        <begin position="22"/>
        <end position="347"/>
    </location>
</feature>
<feature type="coiled-coil region" evidence="1">
    <location>
        <begin position="44"/>
        <end position="100"/>
    </location>
</feature>
<gene>
    <name evidence="3" type="ORF">ABS766_14810</name>
</gene>
<evidence type="ECO:0000313" key="4">
    <source>
        <dbReference type="Proteomes" id="UP001629156"/>
    </source>
</evidence>
<evidence type="ECO:0000256" key="2">
    <source>
        <dbReference type="SAM" id="SignalP"/>
    </source>
</evidence>
<keyword evidence="1" id="KW-0175">Coiled coil</keyword>
<name>A0ABW8YZF9_9FLAO</name>
<dbReference type="Proteomes" id="UP001629156">
    <property type="component" value="Unassembled WGS sequence"/>
</dbReference>
<keyword evidence="4" id="KW-1185">Reference proteome</keyword>
<feature type="signal peptide" evidence="2">
    <location>
        <begin position="1"/>
        <end position="21"/>
    </location>
</feature>
<evidence type="ECO:0008006" key="5">
    <source>
        <dbReference type="Google" id="ProtNLM"/>
    </source>
</evidence>
<comment type="caution">
    <text evidence="3">The sequence shown here is derived from an EMBL/GenBank/DDBJ whole genome shotgun (WGS) entry which is preliminary data.</text>
</comment>
<proteinExistence type="predicted"/>